<name>A0A151M6J5_ALLMI</name>
<dbReference type="EMBL" id="AKHW03006437">
    <property type="protein sequence ID" value="KYO20126.1"/>
    <property type="molecule type" value="Genomic_DNA"/>
</dbReference>
<dbReference type="AlphaFoldDB" id="A0A151M6J5"/>
<reference evidence="1 2" key="1">
    <citation type="journal article" date="2012" name="Genome Biol.">
        <title>Sequencing three crocodilian genomes to illuminate the evolution of archosaurs and amniotes.</title>
        <authorList>
            <person name="St John J.A."/>
            <person name="Braun E.L."/>
            <person name="Isberg S.R."/>
            <person name="Miles L.G."/>
            <person name="Chong A.Y."/>
            <person name="Gongora J."/>
            <person name="Dalzell P."/>
            <person name="Moran C."/>
            <person name="Bed'hom B."/>
            <person name="Abzhanov A."/>
            <person name="Burgess S.C."/>
            <person name="Cooksey A.M."/>
            <person name="Castoe T.A."/>
            <person name="Crawford N.G."/>
            <person name="Densmore L.D."/>
            <person name="Drew J.C."/>
            <person name="Edwards S.V."/>
            <person name="Faircloth B.C."/>
            <person name="Fujita M.K."/>
            <person name="Greenwold M.J."/>
            <person name="Hoffmann F.G."/>
            <person name="Howard J.M."/>
            <person name="Iguchi T."/>
            <person name="Janes D.E."/>
            <person name="Khan S.Y."/>
            <person name="Kohno S."/>
            <person name="de Koning A.J."/>
            <person name="Lance S.L."/>
            <person name="McCarthy F.M."/>
            <person name="McCormack J.E."/>
            <person name="Merchant M.E."/>
            <person name="Peterson D.G."/>
            <person name="Pollock D.D."/>
            <person name="Pourmand N."/>
            <person name="Raney B.J."/>
            <person name="Roessler K.A."/>
            <person name="Sanford J.R."/>
            <person name="Sawyer R.H."/>
            <person name="Schmidt C.J."/>
            <person name="Triplett E.W."/>
            <person name="Tuberville T.D."/>
            <person name="Venegas-Anaya M."/>
            <person name="Howard J.T."/>
            <person name="Jarvis E.D."/>
            <person name="Guillette L.J.Jr."/>
            <person name="Glenn T.C."/>
            <person name="Green R.E."/>
            <person name="Ray D.A."/>
        </authorList>
    </citation>
    <scope>NUCLEOTIDE SEQUENCE [LARGE SCALE GENOMIC DNA]</scope>
    <source>
        <strain evidence="1">KSC_2009_1</strain>
    </source>
</reference>
<gene>
    <name evidence="1" type="ORF">Y1Q_0010704</name>
</gene>
<protein>
    <submittedName>
        <fullName evidence="1">Uncharacterized protein</fullName>
    </submittedName>
</protein>
<comment type="caution">
    <text evidence="1">The sequence shown here is derived from an EMBL/GenBank/DDBJ whole genome shotgun (WGS) entry which is preliminary data.</text>
</comment>
<accession>A0A151M6J5</accession>
<organism evidence="1 2">
    <name type="scientific">Alligator mississippiensis</name>
    <name type="common">American alligator</name>
    <dbReference type="NCBI Taxonomy" id="8496"/>
    <lineage>
        <taxon>Eukaryota</taxon>
        <taxon>Metazoa</taxon>
        <taxon>Chordata</taxon>
        <taxon>Craniata</taxon>
        <taxon>Vertebrata</taxon>
        <taxon>Euteleostomi</taxon>
        <taxon>Archelosauria</taxon>
        <taxon>Archosauria</taxon>
        <taxon>Crocodylia</taxon>
        <taxon>Alligatoridae</taxon>
        <taxon>Alligatorinae</taxon>
        <taxon>Alligator</taxon>
    </lineage>
</organism>
<proteinExistence type="predicted"/>
<evidence type="ECO:0000313" key="2">
    <source>
        <dbReference type="Proteomes" id="UP000050525"/>
    </source>
</evidence>
<sequence>MAQEAVGDRTQPEGTQLFSVMPEVLGDNKIGPVLPEGIPGNPGSALQLFVSLSELLYSGMHSTNSDGKRHIHCLTPALKNPTRIY</sequence>
<evidence type="ECO:0000313" key="1">
    <source>
        <dbReference type="EMBL" id="KYO20126.1"/>
    </source>
</evidence>
<keyword evidence="2" id="KW-1185">Reference proteome</keyword>
<dbReference type="Proteomes" id="UP000050525">
    <property type="component" value="Unassembled WGS sequence"/>
</dbReference>